<dbReference type="GO" id="GO:0005634">
    <property type="term" value="C:nucleus"/>
    <property type="evidence" value="ECO:0007669"/>
    <property type="project" value="TreeGrafter"/>
</dbReference>
<dbReference type="Pfam" id="PF17906">
    <property type="entry name" value="HTH_48"/>
    <property type="match status" value="1"/>
</dbReference>
<proteinExistence type="predicted"/>
<accession>A0A914CLV6</accession>
<dbReference type="PANTHER" id="PTHR46060:SF2">
    <property type="entry name" value="HISTONE-LYSINE N-METHYLTRANSFERASE SETMAR"/>
    <property type="match status" value="1"/>
</dbReference>
<name>A0A914CLV6_9BILA</name>
<evidence type="ECO:0000313" key="4">
    <source>
        <dbReference type="WBParaSite" id="ACRNAN_scaffold11743.g6998.t1"/>
    </source>
</evidence>
<dbReference type="GO" id="GO:0003697">
    <property type="term" value="F:single-stranded DNA binding"/>
    <property type="evidence" value="ECO:0007669"/>
    <property type="project" value="TreeGrafter"/>
</dbReference>
<reference evidence="4" key="1">
    <citation type="submission" date="2022-11" db="UniProtKB">
        <authorList>
            <consortium name="WormBaseParasite"/>
        </authorList>
    </citation>
    <scope>IDENTIFICATION</scope>
</reference>
<dbReference type="GO" id="GO:0015074">
    <property type="term" value="P:DNA integration"/>
    <property type="evidence" value="ECO:0007669"/>
    <property type="project" value="TreeGrafter"/>
</dbReference>
<dbReference type="GO" id="GO:0000729">
    <property type="term" value="P:DNA double-strand break processing"/>
    <property type="evidence" value="ECO:0007669"/>
    <property type="project" value="TreeGrafter"/>
</dbReference>
<feature type="signal peptide" evidence="1">
    <location>
        <begin position="1"/>
        <end position="18"/>
    </location>
</feature>
<dbReference type="GO" id="GO:0044547">
    <property type="term" value="F:DNA topoisomerase binding"/>
    <property type="evidence" value="ECO:0007669"/>
    <property type="project" value="TreeGrafter"/>
</dbReference>
<dbReference type="GO" id="GO:0003690">
    <property type="term" value="F:double-stranded DNA binding"/>
    <property type="evidence" value="ECO:0007669"/>
    <property type="project" value="TreeGrafter"/>
</dbReference>
<feature type="chain" id="PRO_5036803602" evidence="1">
    <location>
        <begin position="19"/>
        <end position="125"/>
    </location>
</feature>
<keyword evidence="1" id="KW-0732">Signal</keyword>
<evidence type="ECO:0000313" key="3">
    <source>
        <dbReference type="Proteomes" id="UP000887540"/>
    </source>
</evidence>
<dbReference type="InterPro" id="IPR052709">
    <property type="entry name" value="Transposase-MT_Hybrid"/>
</dbReference>
<sequence length="125" mass="14876">MVFLKAFLVLSFSLFSIAIERDVIHYRHIALYEFDRQFEGQINSHVAYENITSVYGENSVSYSTVRRWFEHFKAGNFELEDKPIPGRAVTEYIESKQDSFWHDAIHQLPERWSWVIENDGGYYED</sequence>
<dbReference type="Proteomes" id="UP000887540">
    <property type="component" value="Unplaced"/>
</dbReference>
<dbReference type="GO" id="GO:0031297">
    <property type="term" value="P:replication fork processing"/>
    <property type="evidence" value="ECO:0007669"/>
    <property type="project" value="TreeGrafter"/>
</dbReference>
<dbReference type="GO" id="GO:0046975">
    <property type="term" value="F:histone H3K36 methyltransferase activity"/>
    <property type="evidence" value="ECO:0007669"/>
    <property type="project" value="TreeGrafter"/>
</dbReference>
<protein>
    <submittedName>
        <fullName evidence="4">Mos1 transposase HTH domain-containing protein</fullName>
    </submittedName>
</protein>
<evidence type="ECO:0000259" key="2">
    <source>
        <dbReference type="Pfam" id="PF17906"/>
    </source>
</evidence>
<dbReference type="GO" id="GO:0000014">
    <property type="term" value="F:single-stranded DNA endodeoxyribonuclease activity"/>
    <property type="evidence" value="ECO:0007669"/>
    <property type="project" value="TreeGrafter"/>
</dbReference>
<dbReference type="GO" id="GO:0035861">
    <property type="term" value="C:site of double-strand break"/>
    <property type="evidence" value="ECO:0007669"/>
    <property type="project" value="TreeGrafter"/>
</dbReference>
<dbReference type="Gene3D" id="1.10.10.1450">
    <property type="match status" value="1"/>
</dbReference>
<evidence type="ECO:0000256" key="1">
    <source>
        <dbReference type="SAM" id="SignalP"/>
    </source>
</evidence>
<dbReference type="GO" id="GO:0042800">
    <property type="term" value="F:histone H3K4 methyltransferase activity"/>
    <property type="evidence" value="ECO:0007669"/>
    <property type="project" value="TreeGrafter"/>
</dbReference>
<dbReference type="AlphaFoldDB" id="A0A914CLV6"/>
<feature type="domain" description="Mos1 transposase HTH" evidence="2">
    <location>
        <begin position="24"/>
        <end position="76"/>
    </location>
</feature>
<dbReference type="GO" id="GO:0000793">
    <property type="term" value="C:condensed chromosome"/>
    <property type="evidence" value="ECO:0007669"/>
    <property type="project" value="TreeGrafter"/>
</dbReference>
<dbReference type="WBParaSite" id="ACRNAN_scaffold11743.g6998.t1">
    <property type="protein sequence ID" value="ACRNAN_scaffold11743.g6998.t1"/>
    <property type="gene ID" value="ACRNAN_scaffold11743.g6998"/>
</dbReference>
<dbReference type="GO" id="GO:0006303">
    <property type="term" value="P:double-strand break repair via nonhomologous end joining"/>
    <property type="evidence" value="ECO:0007669"/>
    <property type="project" value="TreeGrafter"/>
</dbReference>
<dbReference type="PANTHER" id="PTHR46060">
    <property type="entry name" value="MARINER MOS1 TRANSPOSASE-LIKE PROTEIN"/>
    <property type="match status" value="1"/>
</dbReference>
<dbReference type="InterPro" id="IPR041426">
    <property type="entry name" value="Mos1_HTH"/>
</dbReference>
<keyword evidence="3" id="KW-1185">Reference proteome</keyword>
<dbReference type="GO" id="GO:0044774">
    <property type="term" value="P:mitotic DNA integrity checkpoint signaling"/>
    <property type="evidence" value="ECO:0007669"/>
    <property type="project" value="TreeGrafter"/>
</dbReference>
<organism evidence="3 4">
    <name type="scientific">Acrobeloides nanus</name>
    <dbReference type="NCBI Taxonomy" id="290746"/>
    <lineage>
        <taxon>Eukaryota</taxon>
        <taxon>Metazoa</taxon>
        <taxon>Ecdysozoa</taxon>
        <taxon>Nematoda</taxon>
        <taxon>Chromadorea</taxon>
        <taxon>Rhabditida</taxon>
        <taxon>Tylenchina</taxon>
        <taxon>Cephalobomorpha</taxon>
        <taxon>Cephaloboidea</taxon>
        <taxon>Cephalobidae</taxon>
        <taxon>Acrobeloides</taxon>
    </lineage>
</organism>